<keyword evidence="1" id="KW-0678">Repressor</keyword>
<dbReference type="EMBL" id="LAZR01019893">
    <property type="protein sequence ID" value="KKL90866.1"/>
    <property type="molecule type" value="Genomic_DNA"/>
</dbReference>
<evidence type="ECO:0000256" key="4">
    <source>
        <dbReference type="ARBA" id="ARBA00023163"/>
    </source>
</evidence>
<gene>
    <name evidence="5" type="ORF">LCGC14_1900430</name>
</gene>
<comment type="caution">
    <text evidence="5">The sequence shown here is derived from an EMBL/GenBank/DDBJ whole genome shotgun (WGS) entry which is preliminary data.</text>
</comment>
<name>A0A0F9GK53_9ZZZZ</name>
<evidence type="ECO:0000256" key="3">
    <source>
        <dbReference type="ARBA" id="ARBA00023016"/>
    </source>
</evidence>
<evidence type="ECO:0000256" key="2">
    <source>
        <dbReference type="ARBA" id="ARBA00023015"/>
    </source>
</evidence>
<dbReference type="PANTHER" id="PTHR34824">
    <property type="entry name" value="HEAT-INDUCIBLE TRANSCRIPTION REPRESSOR HRCA"/>
    <property type="match status" value="1"/>
</dbReference>
<accession>A0A0F9GK53</accession>
<organism evidence="5">
    <name type="scientific">marine sediment metagenome</name>
    <dbReference type="NCBI Taxonomy" id="412755"/>
    <lineage>
        <taxon>unclassified sequences</taxon>
        <taxon>metagenomes</taxon>
        <taxon>ecological metagenomes</taxon>
    </lineage>
</organism>
<dbReference type="Gene3D" id="1.10.10.10">
    <property type="entry name" value="Winged helix-like DNA-binding domain superfamily/Winged helix DNA-binding domain"/>
    <property type="match status" value="1"/>
</dbReference>
<protein>
    <submittedName>
        <fullName evidence="5">Uncharacterized protein</fullName>
    </submittedName>
</protein>
<evidence type="ECO:0000313" key="5">
    <source>
        <dbReference type="EMBL" id="KKL90866.1"/>
    </source>
</evidence>
<keyword evidence="4" id="KW-0804">Transcription</keyword>
<reference evidence="5" key="1">
    <citation type="journal article" date="2015" name="Nature">
        <title>Complex archaea that bridge the gap between prokaryotes and eukaryotes.</title>
        <authorList>
            <person name="Spang A."/>
            <person name="Saw J.H."/>
            <person name="Jorgensen S.L."/>
            <person name="Zaremba-Niedzwiedzka K."/>
            <person name="Martijn J."/>
            <person name="Lind A.E."/>
            <person name="van Eijk R."/>
            <person name="Schleper C."/>
            <person name="Guy L."/>
            <person name="Ettema T.J."/>
        </authorList>
    </citation>
    <scope>NUCLEOTIDE SEQUENCE</scope>
</reference>
<dbReference type="InterPro" id="IPR036390">
    <property type="entry name" value="WH_DNA-bd_sf"/>
</dbReference>
<dbReference type="InterPro" id="IPR002571">
    <property type="entry name" value="HrcA"/>
</dbReference>
<sequence length="53" mass="5678">MLTITIVQHHILTGDPVGSRTVARKSGLNLSPATIRNAMADLEEMGLITQPHA</sequence>
<proteinExistence type="predicted"/>
<dbReference type="GO" id="GO:0003677">
    <property type="term" value="F:DNA binding"/>
    <property type="evidence" value="ECO:0007669"/>
    <property type="project" value="InterPro"/>
</dbReference>
<keyword evidence="3" id="KW-0346">Stress response</keyword>
<feature type="non-terminal residue" evidence="5">
    <location>
        <position position="53"/>
    </location>
</feature>
<dbReference type="GO" id="GO:0045892">
    <property type="term" value="P:negative regulation of DNA-templated transcription"/>
    <property type="evidence" value="ECO:0007669"/>
    <property type="project" value="TreeGrafter"/>
</dbReference>
<dbReference type="AlphaFoldDB" id="A0A0F9GK53"/>
<dbReference type="SUPFAM" id="SSF46785">
    <property type="entry name" value="Winged helix' DNA-binding domain"/>
    <property type="match status" value="1"/>
</dbReference>
<dbReference type="PANTHER" id="PTHR34824:SF1">
    <property type="entry name" value="HEAT-INDUCIBLE TRANSCRIPTION REPRESSOR HRCA"/>
    <property type="match status" value="1"/>
</dbReference>
<dbReference type="InterPro" id="IPR036388">
    <property type="entry name" value="WH-like_DNA-bd_sf"/>
</dbReference>
<keyword evidence="2" id="KW-0805">Transcription regulation</keyword>
<evidence type="ECO:0000256" key="1">
    <source>
        <dbReference type="ARBA" id="ARBA00022491"/>
    </source>
</evidence>